<gene>
    <name evidence="2" type="ORF">A1353_12220</name>
</gene>
<dbReference type="EMBL" id="LUUH01000047">
    <property type="protein sequence ID" value="OAI04952.1"/>
    <property type="molecule type" value="Genomic_DNA"/>
</dbReference>
<dbReference type="InterPro" id="IPR008538">
    <property type="entry name" value="Uma2"/>
</dbReference>
<organism evidence="2 3">
    <name type="scientific">Methylomonas methanica</name>
    <dbReference type="NCBI Taxonomy" id="421"/>
    <lineage>
        <taxon>Bacteria</taxon>
        <taxon>Pseudomonadati</taxon>
        <taxon>Pseudomonadota</taxon>
        <taxon>Gammaproteobacteria</taxon>
        <taxon>Methylococcales</taxon>
        <taxon>Methylococcaceae</taxon>
        <taxon>Methylomonas</taxon>
    </lineage>
</organism>
<dbReference type="Pfam" id="PF05685">
    <property type="entry name" value="Uma2"/>
    <property type="match status" value="1"/>
</dbReference>
<comment type="caution">
    <text evidence="2">The sequence shown here is derived from an EMBL/GenBank/DDBJ whole genome shotgun (WGS) entry which is preliminary data.</text>
</comment>
<dbReference type="InterPro" id="IPR012296">
    <property type="entry name" value="Nuclease_put_TT1808"/>
</dbReference>
<dbReference type="InterPro" id="IPR011335">
    <property type="entry name" value="Restrct_endonuc-II-like"/>
</dbReference>
<sequence length="199" mass="23046">MVFPQYCLSPEEYLRGELLANTKHQLLDGIPHRMPYVSSDHNLITGNIACELKQRLKDTPCKTLIADMKLRVADDFFYPDVMVVCSEDNADPFYKTAPTIIIEVLSKTTRKFDQTAKRLRCQNIPSLEEYVLIEQDKGEIQLFSRTHNWQSFYYYLGDRINLASLGISIAVEDIYERVDNEDVLSYLQQKQQEALQPVS</sequence>
<protein>
    <recommendedName>
        <fullName evidence="1">Putative restriction endonuclease domain-containing protein</fullName>
    </recommendedName>
</protein>
<dbReference type="PANTHER" id="PTHR36558:SF1">
    <property type="entry name" value="RESTRICTION ENDONUCLEASE DOMAIN-CONTAINING PROTEIN-RELATED"/>
    <property type="match status" value="1"/>
</dbReference>
<dbReference type="AlphaFoldDB" id="A0A177MH57"/>
<accession>A0A177MH57</accession>
<name>A0A177MH57_METMH</name>
<evidence type="ECO:0000313" key="2">
    <source>
        <dbReference type="EMBL" id="OAI04952.1"/>
    </source>
</evidence>
<proteinExistence type="predicted"/>
<dbReference type="PANTHER" id="PTHR36558">
    <property type="entry name" value="GLR1098 PROTEIN"/>
    <property type="match status" value="1"/>
</dbReference>
<evidence type="ECO:0000259" key="1">
    <source>
        <dbReference type="Pfam" id="PF05685"/>
    </source>
</evidence>
<dbReference type="CDD" id="cd06260">
    <property type="entry name" value="DUF820-like"/>
    <property type="match status" value="1"/>
</dbReference>
<feature type="domain" description="Putative restriction endonuclease" evidence="1">
    <location>
        <begin position="11"/>
        <end position="171"/>
    </location>
</feature>
<dbReference type="Proteomes" id="UP000077763">
    <property type="component" value="Unassembled WGS sequence"/>
</dbReference>
<dbReference type="Gene3D" id="3.90.1570.10">
    <property type="entry name" value="tt1808, chain A"/>
    <property type="match status" value="1"/>
</dbReference>
<reference evidence="2 3" key="1">
    <citation type="submission" date="2016-03" db="EMBL/GenBank/DDBJ databases">
        <authorList>
            <person name="Ploux O."/>
        </authorList>
    </citation>
    <scope>NUCLEOTIDE SEQUENCE [LARGE SCALE GENOMIC DNA]</scope>
    <source>
        <strain evidence="2 3">R-45371</strain>
    </source>
</reference>
<dbReference type="SUPFAM" id="SSF52980">
    <property type="entry name" value="Restriction endonuclease-like"/>
    <property type="match status" value="1"/>
</dbReference>
<evidence type="ECO:0000313" key="3">
    <source>
        <dbReference type="Proteomes" id="UP000077763"/>
    </source>
</evidence>